<dbReference type="EMBL" id="JACRSZ010000011">
    <property type="protein sequence ID" value="MBC8573689.1"/>
    <property type="molecule type" value="Genomic_DNA"/>
</dbReference>
<evidence type="ECO:0000313" key="2">
    <source>
        <dbReference type="EMBL" id="MBC8573689.1"/>
    </source>
</evidence>
<sequence>MADTEVKAGKIYAAISNVMAAINAVGKNQKNQKQGFMYRGVDDVMNALYPALSEYHVFIVPQIIEQKREERRTNSGNVLLYSICQIRFRFYTDDGSYVDAVTIGEGMDSGDKATNKAMAVAFKYACFQVFCIPTVEMNDPDGDTPDPIEPSQEAQQKEIDAANNSPIDKTKISVIRNTIASKGLKESSILEHYGVKSFEAMSFGMWNNAMQLLGKYPDKA</sequence>
<reference evidence="2 3" key="1">
    <citation type="submission" date="2020-08" db="EMBL/GenBank/DDBJ databases">
        <title>Genome public.</title>
        <authorList>
            <person name="Liu C."/>
            <person name="Sun Q."/>
        </authorList>
    </citation>
    <scope>NUCLEOTIDE SEQUENCE [LARGE SCALE GENOMIC DNA]</scope>
    <source>
        <strain evidence="2 3">NSJ-46</strain>
    </source>
</reference>
<evidence type="ECO:0000313" key="3">
    <source>
        <dbReference type="Proteomes" id="UP000657421"/>
    </source>
</evidence>
<dbReference type="Proteomes" id="UP000657421">
    <property type="component" value="Unassembled WGS sequence"/>
</dbReference>
<proteinExistence type="predicted"/>
<evidence type="ECO:0000256" key="1">
    <source>
        <dbReference type="SAM" id="MobiDB-lite"/>
    </source>
</evidence>
<feature type="region of interest" description="Disordered" evidence="1">
    <location>
        <begin position="138"/>
        <end position="163"/>
    </location>
</feature>
<dbReference type="RefSeq" id="WP_249308979.1">
    <property type="nucleotide sequence ID" value="NZ_JACRSZ010000011.1"/>
</dbReference>
<organism evidence="2 3">
    <name type="scientific">Jingyaoa shaoxingensis</name>
    <dbReference type="NCBI Taxonomy" id="2763671"/>
    <lineage>
        <taxon>Bacteria</taxon>
        <taxon>Bacillati</taxon>
        <taxon>Bacillota</taxon>
        <taxon>Clostridia</taxon>
        <taxon>Lachnospirales</taxon>
        <taxon>Lachnospiraceae</taxon>
        <taxon>Jingyaoa</taxon>
    </lineage>
</organism>
<gene>
    <name evidence="2" type="ORF">H8716_11435</name>
</gene>
<name>A0ABR7NBH6_9FIRM</name>
<keyword evidence="3" id="KW-1185">Reference proteome</keyword>
<accession>A0ABR7NBH6</accession>
<dbReference type="Pfam" id="PF04404">
    <property type="entry name" value="ERF"/>
    <property type="match status" value="1"/>
</dbReference>
<protein>
    <submittedName>
        <fullName evidence="2">ERF family protein</fullName>
    </submittedName>
</protein>
<comment type="caution">
    <text evidence="2">The sequence shown here is derived from an EMBL/GenBank/DDBJ whole genome shotgun (WGS) entry which is preliminary data.</text>
</comment>
<dbReference type="InterPro" id="IPR007499">
    <property type="entry name" value="ERF_bacteria_virus"/>
</dbReference>